<feature type="transmembrane region" description="Helical" evidence="1">
    <location>
        <begin position="239"/>
        <end position="258"/>
    </location>
</feature>
<protein>
    <recommendedName>
        <fullName evidence="4">Glycosyltransferase RgtA/B/C/D-like domain-containing protein</fullName>
    </recommendedName>
</protein>
<dbReference type="EMBL" id="JAUIQT010000001">
    <property type="protein sequence ID" value="MDN4832839.1"/>
    <property type="molecule type" value="Genomic_DNA"/>
</dbReference>
<feature type="transmembrane region" description="Helical" evidence="1">
    <location>
        <begin position="6"/>
        <end position="22"/>
    </location>
</feature>
<evidence type="ECO:0008006" key="4">
    <source>
        <dbReference type="Google" id="ProtNLM"/>
    </source>
</evidence>
<feature type="transmembrane region" description="Helical" evidence="1">
    <location>
        <begin position="214"/>
        <end position="230"/>
    </location>
</feature>
<accession>A0AAW7N546</accession>
<dbReference type="RefSeq" id="WP_301206899.1">
    <property type="nucleotide sequence ID" value="NZ_JAUIQT010000001.1"/>
</dbReference>
<evidence type="ECO:0000256" key="1">
    <source>
        <dbReference type="SAM" id="Phobius"/>
    </source>
</evidence>
<gene>
    <name evidence="2" type="ORF">QYC35_01085</name>
</gene>
<proteinExistence type="predicted"/>
<comment type="caution">
    <text evidence="2">The sequence shown here is derived from an EMBL/GenBank/DDBJ whole genome shotgun (WGS) entry which is preliminary data.</text>
</comment>
<evidence type="ECO:0000313" key="3">
    <source>
        <dbReference type="Proteomes" id="UP001174888"/>
    </source>
</evidence>
<keyword evidence="1" id="KW-0812">Transmembrane</keyword>
<reference evidence="2" key="1">
    <citation type="submission" date="2023-07" db="EMBL/GenBank/DDBJ databases">
        <title>Complete genome sequence of Ligilactobacillus salivarius SRCM217594 isolated from Gallus gallus domesticus feces.</title>
        <authorList>
            <person name="Yang H.-G."/>
            <person name="Ryu M.-S."/>
            <person name="Ha G.-S."/>
            <person name="Yang H.-J."/>
            <person name="Jeong D.-Y."/>
        </authorList>
    </citation>
    <scope>NUCLEOTIDE SEQUENCE</scope>
    <source>
        <strain evidence="2">SRCM217594</strain>
    </source>
</reference>
<evidence type="ECO:0000313" key="2">
    <source>
        <dbReference type="EMBL" id="MDN4832839.1"/>
    </source>
</evidence>
<feature type="transmembrane region" description="Helical" evidence="1">
    <location>
        <begin position="192"/>
        <end position="208"/>
    </location>
</feature>
<keyword evidence="1" id="KW-0472">Membrane</keyword>
<organism evidence="2 3">
    <name type="scientific">Ligilactobacillus salivarius</name>
    <dbReference type="NCBI Taxonomy" id="1624"/>
    <lineage>
        <taxon>Bacteria</taxon>
        <taxon>Bacillati</taxon>
        <taxon>Bacillota</taxon>
        <taxon>Bacilli</taxon>
        <taxon>Lactobacillales</taxon>
        <taxon>Lactobacillaceae</taxon>
        <taxon>Ligilactobacillus</taxon>
    </lineage>
</organism>
<name>A0AAW7N546_9LACO</name>
<keyword evidence="1" id="KW-1133">Transmembrane helix</keyword>
<feature type="transmembrane region" description="Helical" evidence="1">
    <location>
        <begin position="145"/>
        <end position="164"/>
    </location>
</feature>
<sequence length="310" mass="35067">METNDSNWFINMLVLNIIYAAYNLKKRMDVWNTIAVFCMVAFSIVLLFRLGTILTVFIDEGNGMYDSWSLAKYGVDSNLISNPIYLQSFAGQGQSILYARLAGTFLKYLGYSVYAYRLPLVLVSVTSVVLLFNVLNAFGVKSKSVFFSIMFFCTSPWLIMVSRFGMDCNISSFMVLIGTLLLLITRLRVGGRLIIGLLGTFILGLTAYSYNVGWMYLLIFIPSVFLLLYLSKNISIKELLLYIPILFIELVPIMIFAIRSNISGLNKTTHIFVWTYPKLLSSRASESMISFDGNILHNIGKIFQMAYTCS</sequence>
<feature type="transmembrane region" description="Helical" evidence="1">
    <location>
        <begin position="114"/>
        <end position="138"/>
    </location>
</feature>
<dbReference type="AlphaFoldDB" id="A0AAW7N546"/>
<dbReference type="Proteomes" id="UP001174888">
    <property type="component" value="Unassembled WGS sequence"/>
</dbReference>
<feature type="transmembrane region" description="Helical" evidence="1">
    <location>
        <begin position="170"/>
        <end position="185"/>
    </location>
</feature>
<feature type="transmembrane region" description="Helical" evidence="1">
    <location>
        <begin position="34"/>
        <end position="58"/>
    </location>
</feature>